<feature type="compositionally biased region" description="Basic and acidic residues" evidence="1">
    <location>
        <begin position="10"/>
        <end position="33"/>
    </location>
</feature>
<evidence type="ECO:0000313" key="3">
    <source>
        <dbReference type="EMBL" id="TGO89856.1"/>
    </source>
</evidence>
<dbReference type="Proteomes" id="UP000297280">
    <property type="component" value="Unassembled WGS sequence"/>
</dbReference>
<keyword evidence="2" id="KW-0812">Transmembrane</keyword>
<sequence length="153" mass="16955">MHSTPKKEKHHADSRIRRRLDTDEKSRKEKYKDTDCESIASISSATPSAAQSASAGGICPLRVLLSNMIEAEERGGKCCLLRRVPLWHTIPLCLLAVINLLLIIVALLGLAGYEITMGIQRVVCEMMRSDLEVEPYVERGSVVDTNSGTLLEY</sequence>
<keyword evidence="4" id="KW-1185">Reference proteome</keyword>
<evidence type="ECO:0000313" key="4">
    <source>
        <dbReference type="Proteomes" id="UP000297280"/>
    </source>
</evidence>
<gene>
    <name evidence="3" type="ORF">BPOR_0090g00030</name>
</gene>
<accession>A0A4Z1KZF0</accession>
<dbReference type="EMBL" id="PQXO01000090">
    <property type="protein sequence ID" value="TGO89856.1"/>
    <property type="molecule type" value="Genomic_DNA"/>
</dbReference>
<feature type="transmembrane region" description="Helical" evidence="2">
    <location>
        <begin position="92"/>
        <end position="113"/>
    </location>
</feature>
<protein>
    <submittedName>
        <fullName evidence="3">Uncharacterized protein</fullName>
    </submittedName>
</protein>
<keyword evidence="2" id="KW-0472">Membrane</keyword>
<comment type="caution">
    <text evidence="3">The sequence shown here is derived from an EMBL/GenBank/DDBJ whole genome shotgun (WGS) entry which is preliminary data.</text>
</comment>
<keyword evidence="2" id="KW-1133">Transmembrane helix</keyword>
<evidence type="ECO:0000256" key="1">
    <source>
        <dbReference type="SAM" id="MobiDB-lite"/>
    </source>
</evidence>
<name>A0A4Z1KZF0_9HELO</name>
<evidence type="ECO:0000256" key="2">
    <source>
        <dbReference type="SAM" id="Phobius"/>
    </source>
</evidence>
<reference evidence="3 4" key="1">
    <citation type="submission" date="2017-12" db="EMBL/GenBank/DDBJ databases">
        <title>Comparative genomics of Botrytis spp.</title>
        <authorList>
            <person name="Valero-Jimenez C.A."/>
            <person name="Tapia P."/>
            <person name="Veloso J."/>
            <person name="Silva-Moreno E."/>
            <person name="Staats M."/>
            <person name="Valdes J.H."/>
            <person name="Van Kan J.A.L."/>
        </authorList>
    </citation>
    <scope>NUCLEOTIDE SEQUENCE [LARGE SCALE GENOMIC DNA]</scope>
    <source>
        <strain evidence="3 4">MUCL3349</strain>
    </source>
</reference>
<proteinExistence type="predicted"/>
<feature type="region of interest" description="Disordered" evidence="1">
    <location>
        <begin position="1"/>
        <end position="33"/>
    </location>
</feature>
<organism evidence="3 4">
    <name type="scientific">Botrytis porri</name>
    <dbReference type="NCBI Taxonomy" id="87229"/>
    <lineage>
        <taxon>Eukaryota</taxon>
        <taxon>Fungi</taxon>
        <taxon>Dikarya</taxon>
        <taxon>Ascomycota</taxon>
        <taxon>Pezizomycotina</taxon>
        <taxon>Leotiomycetes</taxon>
        <taxon>Helotiales</taxon>
        <taxon>Sclerotiniaceae</taxon>
        <taxon>Botrytis</taxon>
    </lineage>
</organism>
<dbReference type="AlphaFoldDB" id="A0A4Z1KZF0"/>
<dbReference type="OrthoDB" id="3560987at2759"/>